<evidence type="ECO:0000259" key="1">
    <source>
        <dbReference type="PROSITE" id="PS50994"/>
    </source>
</evidence>
<dbReference type="InterPro" id="IPR025948">
    <property type="entry name" value="HTH-like_dom"/>
</dbReference>
<dbReference type="Proteomes" id="UP001064971">
    <property type="component" value="Plasmid pDAETH-1"/>
</dbReference>
<dbReference type="PANTHER" id="PTHR46889:SF7">
    <property type="entry name" value="TRANSPOSASE FOR INSERTION SEQUENCE ELEMENT IS904"/>
    <property type="match status" value="1"/>
</dbReference>
<proteinExistence type="predicted"/>
<organism evidence="3 5">
    <name type="scientific">Deinococcus aetherius</name>
    <dbReference type="NCBI Taxonomy" id="200252"/>
    <lineage>
        <taxon>Bacteria</taxon>
        <taxon>Thermotogati</taxon>
        <taxon>Deinococcota</taxon>
        <taxon>Deinococci</taxon>
        <taxon>Deinococcales</taxon>
        <taxon>Deinococcaceae</taxon>
        <taxon>Deinococcus</taxon>
    </lineage>
</organism>
<dbReference type="InterPro" id="IPR036397">
    <property type="entry name" value="RNaseH_sf"/>
</dbReference>
<evidence type="ECO:0000313" key="4">
    <source>
        <dbReference type="EMBL" id="BDP43658.1"/>
    </source>
</evidence>
<keyword evidence="4" id="KW-0614">Plasmid</keyword>
<sequence length="215" mass="24879">MIQDARSAHPEVSVRRLCELHGVSRSWFYKQEGREEVDVDQALVSDIEAVVEEFVGYGYRRVTRELARRGRPVNHKRVLRVMRERRLLCRPKRRYRATTHSNHSEARFPNLLPEVIPVRPDQVWQADLTYVRVQQGFVYLACVLDGFTREVVGWSMSRFLDADLPLTALNNALAARCPAPGLLHHSDQGVQGGFKWSSQHPDQGGWDEHWEAKIR</sequence>
<reference evidence="3" key="1">
    <citation type="submission" date="2022-07" db="EMBL/GenBank/DDBJ databases">
        <title>Complete Genome Sequence of the Radioresistant Bacterium Deinococcus aetherius ST0316, Isolated from the Air Dust collected in Lower Stratosphere above Japan.</title>
        <authorList>
            <person name="Satoh K."/>
            <person name="Hagiwara K."/>
            <person name="Katsumata K."/>
            <person name="Kubo A."/>
            <person name="Yokobori S."/>
            <person name="Yamagishi A."/>
            <person name="Oono Y."/>
            <person name="Narumi I."/>
        </authorList>
    </citation>
    <scope>NUCLEOTIDE SEQUENCE</scope>
    <source>
        <strain evidence="3">ST0316</strain>
        <plasmid evidence="4">pDAETH-1</plasmid>
    </source>
</reference>
<feature type="domain" description="Integrase catalytic" evidence="1">
    <location>
        <begin position="116"/>
        <end position="189"/>
    </location>
</feature>
<dbReference type="InterPro" id="IPR001584">
    <property type="entry name" value="Integrase_cat-core"/>
</dbReference>
<dbReference type="EMBL" id="AP026560">
    <property type="protein sequence ID" value="BDP42048.1"/>
    <property type="molecule type" value="Genomic_DNA"/>
</dbReference>
<name>A0ABN6RH65_9DEIO</name>
<gene>
    <name evidence="2" type="ORF">DAETH_01830</name>
    <name evidence="3" type="ORF">DAETH_20170</name>
    <name evidence="4" type="ORF">DAETH_36270</name>
</gene>
<dbReference type="InterPro" id="IPR048020">
    <property type="entry name" value="Transpos_IS3"/>
</dbReference>
<evidence type="ECO:0000313" key="3">
    <source>
        <dbReference type="EMBL" id="BDP42048.1"/>
    </source>
</evidence>
<keyword evidence="5" id="KW-1185">Reference proteome</keyword>
<dbReference type="PROSITE" id="PS50994">
    <property type="entry name" value="INTEGRASE"/>
    <property type="match status" value="1"/>
</dbReference>
<dbReference type="EMBL" id="AP026560">
    <property type="protein sequence ID" value="BDP40214.1"/>
    <property type="molecule type" value="Genomic_DNA"/>
</dbReference>
<evidence type="ECO:0000313" key="5">
    <source>
        <dbReference type="Proteomes" id="UP001064971"/>
    </source>
</evidence>
<evidence type="ECO:0000313" key="2">
    <source>
        <dbReference type="EMBL" id="BDP40214.1"/>
    </source>
</evidence>
<dbReference type="Pfam" id="PF00665">
    <property type="entry name" value="rve"/>
    <property type="match status" value="1"/>
</dbReference>
<dbReference type="EMBL" id="AP026561">
    <property type="protein sequence ID" value="BDP43658.1"/>
    <property type="molecule type" value="Genomic_DNA"/>
</dbReference>
<accession>A0ABN6RH65</accession>
<dbReference type="Pfam" id="PF13276">
    <property type="entry name" value="HTH_21"/>
    <property type="match status" value="1"/>
</dbReference>
<geneLocation type="plasmid" evidence="4 5">
    <name>pDAETH-1</name>
</geneLocation>
<dbReference type="Proteomes" id="UP001064971">
    <property type="component" value="Chromosome"/>
</dbReference>
<protein>
    <recommendedName>
        <fullName evidence="1">Integrase catalytic domain-containing protein</fullName>
    </recommendedName>
</protein>
<dbReference type="PANTHER" id="PTHR46889">
    <property type="entry name" value="TRANSPOSASE INSF FOR INSERTION SEQUENCE IS3B-RELATED"/>
    <property type="match status" value="1"/>
</dbReference>
<dbReference type="SUPFAM" id="SSF53098">
    <property type="entry name" value="Ribonuclease H-like"/>
    <property type="match status" value="1"/>
</dbReference>
<dbReference type="InterPro" id="IPR012337">
    <property type="entry name" value="RNaseH-like_sf"/>
</dbReference>
<dbReference type="RefSeq" id="WP_264774761.1">
    <property type="nucleotide sequence ID" value="NZ_AP026560.1"/>
</dbReference>
<dbReference type="Gene3D" id="3.30.420.10">
    <property type="entry name" value="Ribonuclease H-like superfamily/Ribonuclease H"/>
    <property type="match status" value="1"/>
</dbReference>
<dbReference type="InterPro" id="IPR050900">
    <property type="entry name" value="Transposase_IS3/IS150/IS904"/>
</dbReference>
<dbReference type="NCBIfam" id="NF033516">
    <property type="entry name" value="transpos_IS3"/>
    <property type="match status" value="1"/>
</dbReference>